<keyword evidence="2" id="KW-0812">Transmembrane</keyword>
<accession>A0ABV5VS26</accession>
<feature type="transmembrane region" description="Helical" evidence="2">
    <location>
        <begin position="600"/>
        <end position="621"/>
    </location>
</feature>
<sequence>MEKYEADQSERKWRRPLLIVLLAAAAIAGLTAWLFGSQGYSGAQRDNESTVSVPMAEATEGGNGPLDAPKGQVTIVAVPGWSFLDWTEEALREQPALSDLIRRAAIGAMNVRTPEKGLEDSYATLGAGAPAISGSGYIARNTGKASGSGDGNKEPGTEAEALYRRMTGLAPDGAEVVVPEIAAIRRRNHIRSQHVRPGLLGELLRSYGLLTGVYGNSDMGEQRKRFAALMVMDEQGIVPRGNVSGSMVTADEGSAFSTRVNADELLRARDGFPARSVLLLEWGDLLRLEGEDSVYDPEHALRKRREALRELDRFIGQLRQRQEGGDRLWIVSPYVGARASREKWQLAPVVYAGPDLAGGALLTSPSTRRPGIVTASDFAPTVLAGFGIGVPAEVTGRPVRMIRKTEAWIFLHRELSFIREVYRIRPKVLVPFVSVEAAALLAALIVVWARLGKAVRWIEVLLLALLTAPLSLLAVGWLNRFHPLSGGKQAALFVAVAVLAAGLLMIRRSALSSAYLISAITALAVLLDGLLGAEGMKRSVLGYDPVIGARYYGIGNEYMGVIVGAAAFAFAAFMERAEVRPTDGEATRVVVAAAASQRRVTLRVSVVAAVGFAGVTLYLAAPGLGTNAGGAITAAVAFGLVWLRCRSQAEGTKLNVRRLMLVCLGLIALAFALLWLLNAAIPAEEGSQSHIGRAMNTLSQGRMDLIAAIVVRKLQMNLHLINVSVWTKVLAAGLIVMTVAVVRPRGALRRWQALYPHYMSGFLAIAVGSVVALVFNDSGIVAAATMIVYAAAPMLLLRFQEESSSHSS</sequence>
<feature type="transmembrane region" description="Helical" evidence="2">
    <location>
        <begin position="551"/>
        <end position="573"/>
    </location>
</feature>
<evidence type="ECO:0000313" key="4">
    <source>
        <dbReference type="Proteomes" id="UP001589619"/>
    </source>
</evidence>
<feature type="transmembrane region" description="Helical" evidence="2">
    <location>
        <begin position="657"/>
        <end position="677"/>
    </location>
</feature>
<keyword evidence="4" id="KW-1185">Reference proteome</keyword>
<feature type="transmembrane region" description="Helical" evidence="2">
    <location>
        <begin position="723"/>
        <end position="742"/>
    </location>
</feature>
<feature type="transmembrane region" description="Helical" evidence="2">
    <location>
        <begin position="627"/>
        <end position="645"/>
    </location>
</feature>
<evidence type="ECO:0000256" key="2">
    <source>
        <dbReference type="SAM" id="Phobius"/>
    </source>
</evidence>
<feature type="transmembrane region" description="Helical" evidence="2">
    <location>
        <begin position="490"/>
        <end position="506"/>
    </location>
</feature>
<evidence type="ECO:0000313" key="3">
    <source>
        <dbReference type="EMBL" id="MFB9751069.1"/>
    </source>
</evidence>
<dbReference type="RefSeq" id="WP_344905803.1">
    <property type="nucleotide sequence ID" value="NZ_BAAAYO010000002.1"/>
</dbReference>
<gene>
    <name evidence="3" type="ORF">ACFFNY_05740</name>
</gene>
<keyword evidence="2" id="KW-1133">Transmembrane helix</keyword>
<protein>
    <submittedName>
        <fullName evidence="3">Uncharacterized protein</fullName>
    </submittedName>
</protein>
<feature type="transmembrane region" description="Helical" evidence="2">
    <location>
        <begin position="780"/>
        <end position="799"/>
    </location>
</feature>
<feature type="transmembrane region" description="Helical" evidence="2">
    <location>
        <begin position="460"/>
        <end position="478"/>
    </location>
</feature>
<dbReference type="InterPro" id="IPR017850">
    <property type="entry name" value="Alkaline_phosphatase_core_sf"/>
</dbReference>
<evidence type="ECO:0000256" key="1">
    <source>
        <dbReference type="SAM" id="MobiDB-lite"/>
    </source>
</evidence>
<name>A0ABV5VS26_9BACL</name>
<comment type="caution">
    <text evidence="3">The sequence shown here is derived from an EMBL/GenBank/DDBJ whole genome shotgun (WGS) entry which is preliminary data.</text>
</comment>
<dbReference type="Proteomes" id="UP001589619">
    <property type="component" value="Unassembled WGS sequence"/>
</dbReference>
<feature type="transmembrane region" description="Helical" evidence="2">
    <location>
        <begin position="17"/>
        <end position="36"/>
    </location>
</feature>
<reference evidence="3 4" key="1">
    <citation type="submission" date="2024-09" db="EMBL/GenBank/DDBJ databases">
        <authorList>
            <person name="Sun Q."/>
            <person name="Mori K."/>
        </authorList>
    </citation>
    <scope>NUCLEOTIDE SEQUENCE [LARGE SCALE GENOMIC DNA]</scope>
    <source>
        <strain evidence="3 4">JCM 12520</strain>
    </source>
</reference>
<dbReference type="SUPFAM" id="SSF53649">
    <property type="entry name" value="Alkaline phosphatase-like"/>
    <property type="match status" value="1"/>
</dbReference>
<organism evidence="3 4">
    <name type="scientific">Paenibacillus hodogayensis</name>
    <dbReference type="NCBI Taxonomy" id="279208"/>
    <lineage>
        <taxon>Bacteria</taxon>
        <taxon>Bacillati</taxon>
        <taxon>Bacillota</taxon>
        <taxon>Bacilli</taxon>
        <taxon>Bacillales</taxon>
        <taxon>Paenibacillaceae</taxon>
        <taxon>Paenibacillus</taxon>
    </lineage>
</organism>
<feature type="transmembrane region" description="Helical" evidence="2">
    <location>
        <begin position="754"/>
        <end position="774"/>
    </location>
</feature>
<feature type="transmembrane region" description="Helical" evidence="2">
    <location>
        <begin position="428"/>
        <end position="448"/>
    </location>
</feature>
<dbReference type="EMBL" id="JBHMAG010000004">
    <property type="protein sequence ID" value="MFB9751069.1"/>
    <property type="molecule type" value="Genomic_DNA"/>
</dbReference>
<proteinExistence type="predicted"/>
<feature type="transmembrane region" description="Helical" evidence="2">
    <location>
        <begin position="513"/>
        <end position="531"/>
    </location>
</feature>
<feature type="region of interest" description="Disordered" evidence="1">
    <location>
        <begin position="45"/>
        <end position="70"/>
    </location>
</feature>
<keyword evidence="2" id="KW-0472">Membrane</keyword>